<keyword evidence="1" id="KW-0472">Membrane</keyword>
<sequence length="230" mass="26171">MKIQKLINNSVFGENVVTVITVFLALIALILFAKIELASAEENTKLIQRKYSQMSSEEAEELQGENIREVPLPSGFRWKRVPRDVQGVWIDRKDYVVFGYGIGYEVVSRCSQYVPKKAEDLAKWCPHFLTGVFVSTVGLTLVDCECYHFEMGKWMPMSHIKQGRYRVEVCKYGICLISSNNRFFIIFKEPLKEGKEISGKPADRIIPKISLSAKTNGIEIKVAGRSILLK</sequence>
<organism evidence="2">
    <name type="scientific">Desulfofervidus auxilii</name>
    <dbReference type="NCBI Taxonomy" id="1621989"/>
    <lineage>
        <taxon>Bacteria</taxon>
        <taxon>Pseudomonadati</taxon>
        <taxon>Thermodesulfobacteriota</taxon>
        <taxon>Candidatus Desulfofervidia</taxon>
        <taxon>Candidatus Desulfofervidales</taxon>
        <taxon>Candidatus Desulfofervidaceae</taxon>
        <taxon>Candidatus Desulfofervidus</taxon>
    </lineage>
</organism>
<accession>A0A7C1VNV8</accession>
<name>A0A7C1VNV8_DESA2</name>
<gene>
    <name evidence="2" type="ORF">ENI35_02130</name>
</gene>
<evidence type="ECO:0000313" key="2">
    <source>
        <dbReference type="EMBL" id="HEC67603.1"/>
    </source>
</evidence>
<keyword evidence="1" id="KW-1133">Transmembrane helix</keyword>
<proteinExistence type="predicted"/>
<feature type="transmembrane region" description="Helical" evidence="1">
    <location>
        <begin position="12"/>
        <end position="33"/>
    </location>
</feature>
<evidence type="ECO:0000256" key="1">
    <source>
        <dbReference type="SAM" id="Phobius"/>
    </source>
</evidence>
<protein>
    <submittedName>
        <fullName evidence="2">Uncharacterized protein</fullName>
    </submittedName>
</protein>
<keyword evidence="1" id="KW-0812">Transmembrane</keyword>
<dbReference type="EMBL" id="DRIH01000067">
    <property type="protein sequence ID" value="HEC67603.1"/>
    <property type="molecule type" value="Genomic_DNA"/>
</dbReference>
<comment type="caution">
    <text evidence="2">The sequence shown here is derived from an EMBL/GenBank/DDBJ whole genome shotgun (WGS) entry which is preliminary data.</text>
</comment>
<dbReference type="AlphaFoldDB" id="A0A7C1VNV8"/>
<reference evidence="2" key="1">
    <citation type="journal article" date="2020" name="mSystems">
        <title>Genome- and Community-Level Interaction Insights into Carbon Utilization and Element Cycling Functions of Hydrothermarchaeota in Hydrothermal Sediment.</title>
        <authorList>
            <person name="Zhou Z."/>
            <person name="Liu Y."/>
            <person name="Xu W."/>
            <person name="Pan J."/>
            <person name="Luo Z.H."/>
            <person name="Li M."/>
        </authorList>
    </citation>
    <scope>NUCLEOTIDE SEQUENCE [LARGE SCALE GENOMIC DNA]</scope>
    <source>
        <strain evidence="2">HyVt-389</strain>
    </source>
</reference>
<dbReference type="Proteomes" id="UP000885738">
    <property type="component" value="Unassembled WGS sequence"/>
</dbReference>